<dbReference type="InterPro" id="IPR012938">
    <property type="entry name" value="Glc/Sorbosone_DH"/>
</dbReference>
<dbReference type="EMBL" id="WPIN01000012">
    <property type="protein sequence ID" value="MVM33773.1"/>
    <property type="molecule type" value="Genomic_DNA"/>
</dbReference>
<evidence type="ECO:0000313" key="2">
    <source>
        <dbReference type="EMBL" id="MVM33773.1"/>
    </source>
</evidence>
<dbReference type="PANTHER" id="PTHR19328:SF13">
    <property type="entry name" value="HIPL1 PROTEIN"/>
    <property type="match status" value="1"/>
</dbReference>
<dbReference type="Proteomes" id="UP000436006">
    <property type="component" value="Unassembled WGS sequence"/>
</dbReference>
<protein>
    <recommendedName>
        <fullName evidence="1">Glucose/Sorbosone dehydrogenase domain-containing protein</fullName>
    </recommendedName>
</protein>
<organism evidence="2 3">
    <name type="scientific">Spirosoma arboris</name>
    <dbReference type="NCBI Taxonomy" id="2682092"/>
    <lineage>
        <taxon>Bacteria</taxon>
        <taxon>Pseudomonadati</taxon>
        <taxon>Bacteroidota</taxon>
        <taxon>Cytophagia</taxon>
        <taxon>Cytophagales</taxon>
        <taxon>Cytophagaceae</taxon>
        <taxon>Spirosoma</taxon>
    </lineage>
</organism>
<dbReference type="Gene3D" id="2.120.10.30">
    <property type="entry name" value="TolB, C-terminal domain"/>
    <property type="match status" value="1"/>
</dbReference>
<dbReference type="AlphaFoldDB" id="A0A7K1SJ23"/>
<accession>A0A7K1SJ23</accession>
<dbReference type="PANTHER" id="PTHR19328">
    <property type="entry name" value="HEDGEHOG-INTERACTING PROTEIN"/>
    <property type="match status" value="1"/>
</dbReference>
<gene>
    <name evidence="2" type="ORF">GO755_27290</name>
</gene>
<dbReference type="SUPFAM" id="SSF50952">
    <property type="entry name" value="Soluble quinoprotein glucose dehydrogenase"/>
    <property type="match status" value="1"/>
</dbReference>
<proteinExistence type="predicted"/>
<evidence type="ECO:0000259" key="1">
    <source>
        <dbReference type="Pfam" id="PF07995"/>
    </source>
</evidence>
<sequence length="535" mass="56321">MTSFYEYRPKSIGRKGNQLLLAFALAQVITVAAYAQTYPANFSQIQVVKNLGGPTAMAFASDGRIFVTEQGGNLRVIKNGALLATPFISLTVDAAGERGLIGVVLDPDFATNHYIYLYHTIPGSPPHNRISRYTANGDVVLAGSEVIILDLDPLSSATNHNGGAMKFGKDGKLYVGVGENANGANAQNLDTNLGKILRINPDGSAPADNPFPTGSAQRKQVWAYGVRNPYTISIQPGTGRIFINDVGQSTWEEINDATTGGLNFGWPNAEGVCTTPSCTSYTNPIFYYPHTGPADGSGCALTGGTFFNPVTTNYPSSFIGKYFYQDLCNSWINNIDLSVNPPSRSSFATGLPGNSLNISTGLDGNLYYLSRDSSALYKIIYKPTTPDLSPTLTLPQANFASSGSVGNFVVGLSEVNGFSTTAGSVAITATAPVGYTLAFAPSITSINVSGGTNVAVSNANWTVTNTVDNRQISLKMKAGQSIGAGNTINLGFSITRTNANSGSTANITINVADDATNGYDSNITNNVYARVISGL</sequence>
<dbReference type="Pfam" id="PF07995">
    <property type="entry name" value="GSDH"/>
    <property type="match status" value="1"/>
</dbReference>
<comment type="caution">
    <text evidence="2">The sequence shown here is derived from an EMBL/GenBank/DDBJ whole genome shotgun (WGS) entry which is preliminary data.</text>
</comment>
<reference evidence="2 3" key="1">
    <citation type="submission" date="2019-12" db="EMBL/GenBank/DDBJ databases">
        <title>Spirosoma sp. HMF4905 genome sequencing and assembly.</title>
        <authorList>
            <person name="Kang H."/>
            <person name="Cha I."/>
            <person name="Kim H."/>
            <person name="Joh K."/>
        </authorList>
    </citation>
    <scope>NUCLEOTIDE SEQUENCE [LARGE SCALE GENOMIC DNA]</scope>
    <source>
        <strain evidence="2 3">HMF4905</strain>
    </source>
</reference>
<name>A0A7K1SJ23_9BACT</name>
<dbReference type="InterPro" id="IPR011042">
    <property type="entry name" value="6-blade_b-propeller_TolB-like"/>
</dbReference>
<dbReference type="RefSeq" id="WP_157588481.1">
    <property type="nucleotide sequence ID" value="NZ_WPIN01000012.1"/>
</dbReference>
<feature type="domain" description="Glucose/Sorbosone dehydrogenase" evidence="1">
    <location>
        <begin position="54"/>
        <end position="291"/>
    </location>
</feature>
<evidence type="ECO:0000313" key="3">
    <source>
        <dbReference type="Proteomes" id="UP000436006"/>
    </source>
</evidence>
<dbReference type="InterPro" id="IPR011041">
    <property type="entry name" value="Quinoprot_gluc/sorb_DH_b-prop"/>
</dbReference>
<keyword evidence="3" id="KW-1185">Reference proteome</keyword>